<dbReference type="SUPFAM" id="SSF50129">
    <property type="entry name" value="GroES-like"/>
    <property type="match status" value="1"/>
</dbReference>
<dbReference type="InterPro" id="IPR011032">
    <property type="entry name" value="GroES-like_sf"/>
</dbReference>
<proteinExistence type="predicted"/>
<protein>
    <submittedName>
        <fullName evidence="2">GroES chaperonin family</fullName>
    </submittedName>
</protein>
<dbReference type="InterPro" id="IPR037124">
    <property type="entry name" value="Chaperonin_GroES_sf"/>
</dbReference>
<organism evidence="2">
    <name type="scientific">uncultured Caudovirales phage</name>
    <dbReference type="NCBI Taxonomy" id="2100421"/>
    <lineage>
        <taxon>Viruses</taxon>
        <taxon>Duplodnaviria</taxon>
        <taxon>Heunggongvirae</taxon>
        <taxon>Uroviricota</taxon>
        <taxon>Caudoviricetes</taxon>
        <taxon>Peduoviridae</taxon>
        <taxon>Maltschvirus</taxon>
        <taxon>Maltschvirus maltsch</taxon>
    </lineage>
</organism>
<dbReference type="GO" id="GO:0006457">
    <property type="term" value="P:protein folding"/>
    <property type="evidence" value="ECO:0007669"/>
    <property type="project" value="InterPro"/>
</dbReference>
<gene>
    <name evidence="2" type="ORF">UFOVP328_52</name>
</gene>
<evidence type="ECO:0000313" key="2">
    <source>
        <dbReference type="EMBL" id="CAB4137682.1"/>
    </source>
</evidence>
<dbReference type="EMBL" id="LR796341">
    <property type="protein sequence ID" value="CAB4137682.1"/>
    <property type="molecule type" value="Genomic_DNA"/>
</dbReference>
<accession>A0A6J5LV75</accession>
<name>A0A6J5LV75_9CAUD</name>
<evidence type="ECO:0000256" key="1">
    <source>
        <dbReference type="SAM" id="MobiDB-lite"/>
    </source>
</evidence>
<sequence length="127" mass="14243">MTKAAFAPHQIKRDQFQPIRDWVIVTEMAFDQRTTSSGLILLNDNGTGLGIRPRWGCVYAVGPDQQDVQVGQWICVAHGRWTRGVEIEDENGEKTLRRIDPKDILLVSDSQPNDDTMSDAVHVAAQQ</sequence>
<dbReference type="Gene3D" id="2.30.33.40">
    <property type="entry name" value="GroES chaperonin"/>
    <property type="match status" value="1"/>
</dbReference>
<reference evidence="2" key="1">
    <citation type="submission" date="2020-04" db="EMBL/GenBank/DDBJ databases">
        <authorList>
            <person name="Chiriac C."/>
            <person name="Salcher M."/>
            <person name="Ghai R."/>
            <person name="Kavagutti S V."/>
        </authorList>
    </citation>
    <scope>NUCLEOTIDE SEQUENCE</scope>
</reference>
<feature type="region of interest" description="Disordered" evidence="1">
    <location>
        <begin position="107"/>
        <end position="127"/>
    </location>
</feature>